<keyword evidence="3" id="KW-1185">Reference proteome</keyword>
<gene>
    <name evidence="2" type="ORF">GGR25_000372</name>
</gene>
<reference evidence="2 3" key="1">
    <citation type="submission" date="2020-08" db="EMBL/GenBank/DDBJ databases">
        <title>Genomic Encyclopedia of Type Strains, Phase IV (KMG-IV): sequencing the most valuable type-strain genomes for metagenomic binning, comparative biology and taxonomic classification.</title>
        <authorList>
            <person name="Goeker M."/>
        </authorList>
    </citation>
    <scope>NUCLEOTIDE SEQUENCE [LARGE SCALE GENOMIC DNA]</scope>
    <source>
        <strain evidence="2 3">DSM 25966</strain>
    </source>
</reference>
<keyword evidence="2" id="KW-0808">Transferase</keyword>
<proteinExistence type="predicted"/>
<dbReference type="InterPro" id="IPR028098">
    <property type="entry name" value="Glyco_trans_4-like_N"/>
</dbReference>
<organism evidence="2 3">
    <name type="scientific">Kaistia hirudinis</name>
    <dbReference type="NCBI Taxonomy" id="1293440"/>
    <lineage>
        <taxon>Bacteria</taxon>
        <taxon>Pseudomonadati</taxon>
        <taxon>Pseudomonadota</taxon>
        <taxon>Alphaproteobacteria</taxon>
        <taxon>Hyphomicrobiales</taxon>
        <taxon>Kaistiaceae</taxon>
        <taxon>Kaistia</taxon>
    </lineage>
</organism>
<dbReference type="EMBL" id="JACIDS010000001">
    <property type="protein sequence ID" value="MBB3929353.1"/>
    <property type="molecule type" value="Genomic_DNA"/>
</dbReference>
<evidence type="ECO:0000259" key="1">
    <source>
        <dbReference type="Pfam" id="PF13439"/>
    </source>
</evidence>
<name>A0A840AJ64_9HYPH</name>
<dbReference type="SUPFAM" id="SSF53756">
    <property type="entry name" value="UDP-Glycosyltransferase/glycogen phosphorylase"/>
    <property type="match status" value="1"/>
</dbReference>
<dbReference type="PANTHER" id="PTHR45947:SF3">
    <property type="entry name" value="SULFOQUINOVOSYL TRANSFERASE SQD2"/>
    <property type="match status" value="1"/>
</dbReference>
<dbReference type="Pfam" id="PF13692">
    <property type="entry name" value="Glyco_trans_1_4"/>
    <property type="match status" value="1"/>
</dbReference>
<feature type="domain" description="Glycosyltransferase subfamily 4-like N-terminal" evidence="1">
    <location>
        <begin position="25"/>
        <end position="198"/>
    </location>
</feature>
<dbReference type="RefSeq" id="WP_183397019.1">
    <property type="nucleotide sequence ID" value="NZ_JACIDS010000001.1"/>
</dbReference>
<evidence type="ECO:0000313" key="2">
    <source>
        <dbReference type="EMBL" id="MBB3929353.1"/>
    </source>
</evidence>
<dbReference type="AlphaFoldDB" id="A0A840AJ64"/>
<dbReference type="CDD" id="cd03801">
    <property type="entry name" value="GT4_PimA-like"/>
    <property type="match status" value="1"/>
</dbReference>
<protein>
    <submittedName>
        <fullName evidence="2">Glycosyltransferase involved in cell wall biosynthesis</fullName>
    </submittedName>
</protein>
<dbReference type="Proteomes" id="UP000553963">
    <property type="component" value="Unassembled WGS sequence"/>
</dbReference>
<evidence type="ECO:0000313" key="3">
    <source>
        <dbReference type="Proteomes" id="UP000553963"/>
    </source>
</evidence>
<dbReference type="InterPro" id="IPR050194">
    <property type="entry name" value="Glycosyltransferase_grp1"/>
</dbReference>
<comment type="caution">
    <text evidence="2">The sequence shown here is derived from an EMBL/GenBank/DDBJ whole genome shotgun (WGS) entry which is preliminary data.</text>
</comment>
<sequence length="397" mass="43108">MVGAGDALVDGANRPRIVHCFRSPVGGIFRHVRDLVEMQVADGALVGIVCDSSTGGAHEEALFRAIEPQLALGLHRVPMRRQISPSDLTAFLRLYRQMKALRPDIIHTHGAKGGAYGRVIGALLRLTGSSAARLYCPHGGSLHYDVASRSGKVFFLLERALERFTDAFVFVSAFEAEAFRAKVGTPRRPFVIASNGIRDAEFVPVETEAEAADFLYIGMMRDLKGPDLFLAALARIRDETGIAPRALMVGDGPDTERYQRQTAELGLAATTRFHAAMPARKAFAMARIVVVPSRAESMPYIVLEAIGADRPLVATDVGGIPEIFAEQRTRLVPPGSAEALATEMRRLLDDPATAEAEAAALRESIRPRFSVEAMARNVTEAYGLARGRKVLPRPETP</sequence>
<dbReference type="PANTHER" id="PTHR45947">
    <property type="entry name" value="SULFOQUINOVOSYL TRANSFERASE SQD2"/>
    <property type="match status" value="1"/>
</dbReference>
<dbReference type="Pfam" id="PF13439">
    <property type="entry name" value="Glyco_transf_4"/>
    <property type="match status" value="1"/>
</dbReference>
<accession>A0A840AJ64</accession>
<dbReference type="GO" id="GO:0016758">
    <property type="term" value="F:hexosyltransferase activity"/>
    <property type="evidence" value="ECO:0007669"/>
    <property type="project" value="TreeGrafter"/>
</dbReference>
<dbReference type="Gene3D" id="3.40.50.2000">
    <property type="entry name" value="Glycogen Phosphorylase B"/>
    <property type="match status" value="2"/>
</dbReference>